<protein>
    <submittedName>
        <fullName evidence="1">Uncharacterized protein</fullName>
    </submittedName>
</protein>
<dbReference type="RefSeq" id="WP_101235783.1">
    <property type="nucleotide sequence ID" value="NZ_PISJ01000005.1"/>
</dbReference>
<evidence type="ECO:0000313" key="2">
    <source>
        <dbReference type="Proteomes" id="UP000233553"/>
    </source>
</evidence>
<dbReference type="Proteomes" id="UP000233553">
    <property type="component" value="Unassembled WGS sequence"/>
</dbReference>
<gene>
    <name evidence="1" type="ORF">CW311_04540</name>
</gene>
<dbReference type="EMBL" id="PISJ01000005">
    <property type="protein sequence ID" value="PKF35562.1"/>
    <property type="molecule type" value="Genomic_DNA"/>
</dbReference>
<comment type="caution">
    <text evidence="1">The sequence shown here is derived from an EMBL/GenBank/DDBJ whole genome shotgun (WGS) entry which is preliminary data.</text>
</comment>
<dbReference type="AlphaFoldDB" id="A0A2N0WID3"/>
<reference evidence="1 2" key="1">
    <citation type="submission" date="2017-12" db="EMBL/GenBank/DDBJ databases">
        <title>Draft Genome sequences of multiple microbial strains isolated from spacecraft associated surfaces.</title>
        <authorList>
            <person name="Seuylemezian A."/>
            <person name="Vaishampayan P."/>
            <person name="Venkateswaran K."/>
        </authorList>
    </citation>
    <scope>NUCLEOTIDE SEQUENCE [LARGE SCALE GENOMIC DNA]</scope>
    <source>
        <strain evidence="1 2">2P01AA</strain>
    </source>
</reference>
<evidence type="ECO:0000313" key="1">
    <source>
        <dbReference type="EMBL" id="PKF35562.1"/>
    </source>
</evidence>
<accession>A0A2N0WID3</accession>
<sequence>MAETIEQLEGEIEGVYKRIHWYLGCMACQLVPNGSELDYKASDYSTQVLEKMIVLSQMPESNFIYLMSLLNKANDYFSHLFKIAITDVGLVALGKEEGVDLPYARFPAHSAITTVSKQLCGKPELSST</sequence>
<organism evidence="1 2">
    <name type="scientific">Acinetobacter proteolyticus</name>
    <dbReference type="NCBI Taxonomy" id="1776741"/>
    <lineage>
        <taxon>Bacteria</taxon>
        <taxon>Pseudomonadati</taxon>
        <taxon>Pseudomonadota</taxon>
        <taxon>Gammaproteobacteria</taxon>
        <taxon>Moraxellales</taxon>
        <taxon>Moraxellaceae</taxon>
        <taxon>Acinetobacter</taxon>
    </lineage>
</organism>
<name>A0A2N0WID3_9GAMM</name>
<proteinExistence type="predicted"/>